<keyword evidence="3" id="KW-1185">Reference proteome</keyword>
<reference evidence="2 3" key="1">
    <citation type="submission" date="2016-01" db="EMBL/GenBank/DDBJ databases">
        <title>Genome sequence of Clostridium neopropionicum X4, DSM-3847.</title>
        <authorList>
            <person name="Poehlein A."/>
            <person name="Beck M.H."/>
            <person name="Bengelsdorf F.R."/>
            <person name="Daniel R."/>
            <person name="Duerre P."/>
        </authorList>
    </citation>
    <scope>NUCLEOTIDE SEQUENCE [LARGE SCALE GENOMIC DNA]</scope>
    <source>
        <strain evidence="2 3">DSM-3847</strain>
    </source>
</reference>
<evidence type="ECO:0000259" key="1">
    <source>
        <dbReference type="Pfam" id="PF18909"/>
    </source>
</evidence>
<proteinExistence type="predicted"/>
<dbReference type="RefSeq" id="WP_066090306.1">
    <property type="nucleotide sequence ID" value="NZ_LRVM01000012.1"/>
</dbReference>
<comment type="caution">
    <text evidence="2">The sequence shown here is derived from an EMBL/GenBank/DDBJ whole genome shotgun (WGS) entry which is preliminary data.</text>
</comment>
<accession>A0A136WBV6</accession>
<evidence type="ECO:0000313" key="3">
    <source>
        <dbReference type="Proteomes" id="UP000070539"/>
    </source>
</evidence>
<gene>
    <name evidence="2" type="ORF">CLNEO_27070</name>
</gene>
<dbReference type="InterPro" id="IPR044038">
    <property type="entry name" value="dATP/dGTP_diPOhydrolase_N"/>
</dbReference>
<dbReference type="OrthoDB" id="4569478at2"/>
<feature type="domain" description="dATP/dGTP diphosphohydrolase N-terminal" evidence="1">
    <location>
        <begin position="76"/>
        <end position="138"/>
    </location>
</feature>
<dbReference type="AlphaFoldDB" id="A0A136WBV6"/>
<sequence length="141" mass="15732">MIRDSGDRQVFETGAVRDISAGKGRCDLMPLGVAAETMNGDEVLGCLAQYQENGDEVHLFNALITFMGDNYDTVEDAFLDLSVHFEEGAEKYGMGNWNGLPDWTFLSSAVRHYLKFKKGMADENHERAFMWNIVCLIAVLG</sequence>
<dbReference type="Pfam" id="PF18909">
    <property type="entry name" value="dGTP_diPhyd_N"/>
    <property type="match status" value="1"/>
</dbReference>
<protein>
    <recommendedName>
        <fullName evidence="1">dATP/dGTP diphosphohydrolase N-terminal domain-containing protein</fullName>
    </recommendedName>
</protein>
<organism evidence="2 3">
    <name type="scientific">Anaerotignum neopropionicum</name>
    <dbReference type="NCBI Taxonomy" id="36847"/>
    <lineage>
        <taxon>Bacteria</taxon>
        <taxon>Bacillati</taxon>
        <taxon>Bacillota</taxon>
        <taxon>Clostridia</taxon>
        <taxon>Lachnospirales</taxon>
        <taxon>Anaerotignaceae</taxon>
        <taxon>Anaerotignum</taxon>
    </lineage>
</organism>
<name>A0A136WBV6_9FIRM</name>
<evidence type="ECO:0000313" key="2">
    <source>
        <dbReference type="EMBL" id="KXL52008.1"/>
    </source>
</evidence>
<dbReference type="EMBL" id="LRVM01000012">
    <property type="protein sequence ID" value="KXL52008.1"/>
    <property type="molecule type" value="Genomic_DNA"/>
</dbReference>
<dbReference type="STRING" id="36847.CLNEO_27070"/>
<dbReference type="Proteomes" id="UP000070539">
    <property type="component" value="Unassembled WGS sequence"/>
</dbReference>